<evidence type="ECO:0000313" key="3">
    <source>
        <dbReference type="EMBL" id="EKR54445.1"/>
    </source>
</evidence>
<feature type="transmembrane region" description="Helical" evidence="1">
    <location>
        <begin position="384"/>
        <end position="403"/>
    </location>
</feature>
<accession>A0A0E2D4D1</accession>
<feature type="domain" description="Tape measure protein N-terminal" evidence="2">
    <location>
        <begin position="217"/>
        <end position="385"/>
    </location>
</feature>
<evidence type="ECO:0000259" key="2">
    <source>
        <dbReference type="Pfam" id="PF20155"/>
    </source>
</evidence>
<keyword evidence="1" id="KW-0472">Membrane</keyword>
<proteinExistence type="predicted"/>
<dbReference type="Pfam" id="PF20155">
    <property type="entry name" value="TMP_3"/>
    <property type="match status" value="1"/>
</dbReference>
<dbReference type="EMBL" id="AHNR02000045">
    <property type="protein sequence ID" value="EKR54445.1"/>
    <property type="molecule type" value="Genomic_DNA"/>
</dbReference>
<feature type="transmembrane region" description="Helical" evidence="1">
    <location>
        <begin position="415"/>
        <end position="436"/>
    </location>
</feature>
<comment type="caution">
    <text evidence="3">The sequence shown here is derived from an EMBL/GenBank/DDBJ whole genome shotgun (WGS) entry which is preliminary data.</text>
</comment>
<organism evidence="3 4">
    <name type="scientific">Leptospira interrogans str. UI 12758</name>
    <dbReference type="NCBI Taxonomy" id="1049938"/>
    <lineage>
        <taxon>Bacteria</taxon>
        <taxon>Pseudomonadati</taxon>
        <taxon>Spirochaetota</taxon>
        <taxon>Spirochaetia</taxon>
        <taxon>Leptospirales</taxon>
        <taxon>Leptospiraceae</taxon>
        <taxon>Leptospira</taxon>
    </lineage>
</organism>
<reference evidence="3 4" key="1">
    <citation type="submission" date="2012-10" db="EMBL/GenBank/DDBJ databases">
        <authorList>
            <person name="Harkins D.M."/>
            <person name="Durkin A.S."/>
            <person name="Brinkac L.M."/>
            <person name="Haft D.H."/>
            <person name="Selengut J.D."/>
            <person name="Sanka R."/>
            <person name="DePew J."/>
            <person name="Purushe J."/>
            <person name="Chanthongthip A."/>
            <person name="Lattana O."/>
            <person name="Phetsouvanh R."/>
            <person name="Newton P.N."/>
            <person name="Vinetz J.M."/>
            <person name="Sutton G.G."/>
            <person name="Nierman W.C."/>
            <person name="Fouts D.E."/>
        </authorList>
    </citation>
    <scope>NUCLEOTIDE SEQUENCE [LARGE SCALE GENOMIC DNA]</scope>
    <source>
        <strain evidence="3 4">UI 12758</strain>
    </source>
</reference>
<evidence type="ECO:0000313" key="4">
    <source>
        <dbReference type="Proteomes" id="UP000001340"/>
    </source>
</evidence>
<protein>
    <recommendedName>
        <fullName evidence="2">Tape measure protein N-terminal domain-containing protein</fullName>
    </recommendedName>
</protein>
<feature type="transmembrane region" description="Helical" evidence="1">
    <location>
        <begin position="448"/>
        <end position="471"/>
    </location>
</feature>
<sequence length="810" mass="87672">MDKITDGLAHKFGSIIPQVRYTSESMGLLTKEVGGLAHGFETFTQIPDNISATSEQIQSMSKYLGVADDDLTQLISKTRSDFKLADEFERTARTAGLTDQEIVKIVEHLKTLKANPPASPIPPEVITPTLEQIQSMSKSLGISEAQLNKLISKTRSDFKLADEFKDTAKAAGLLDREIQSISGHIEQSKIKTVGWVSLMSGLAATGLTLSLSGFFSSALEQAGQLEKYETVLTTTLGSSKLAKSALQDVQEFAKTTPYEMAEVAGSYVKFANRGIVPTLELMTRFGDVAASQGKSFDQFTEAVLDATTGEFERMKEFGIRMSGAGNKVMVQFKDFKKSVDKTPESIKNALLELGKLKGVQGGMDQLSKTWGGLMSNLQDGIKQTIAIAGVFIASVLKPILIFFTDGAQAAARLRFALVALALTIGVGLVSASYAWVAALDAIAIAKVAAFGELIAIAAIVAASLATIYLALEDIYLFFEHGPEGSETYFGDLLKWFGLTDSELSDLHKGFQDLKITLGAVWDSFKEFIESDTGQAIKKVLLVIAGVVAAIAFLPATLVMGLAVLATVIHTQWDKITTWIKNAWDKTLDFLLDAAALAAKLLIVYLFPISALYLFRDEIAFAFDWIFKKIESIPFLKPLIDQLVSLKNAAKDIFVSILDSINTGLNSLFDFDGLKSVFVDMINELISQINSSLSSSPLLKRVFPQIPLIEARQFGGPIEPDKDYIVGEDGPELRTFSKPGTIIPNHEIKAALGSRGSVSTPSGTPIQFNFGNILISGDNAAGVASSFWDEVKKSAKENENEVRISLGLAPT</sequence>
<evidence type="ECO:0000256" key="1">
    <source>
        <dbReference type="SAM" id="Phobius"/>
    </source>
</evidence>
<name>A0A0E2D4D1_LEPIR</name>
<dbReference type="AlphaFoldDB" id="A0A0E2D4D1"/>
<keyword evidence="1" id="KW-1133">Transmembrane helix</keyword>
<gene>
    <name evidence="3" type="ORF">LEP1GSC105_2932</name>
</gene>
<dbReference type="Proteomes" id="UP000001340">
    <property type="component" value="Unassembled WGS sequence"/>
</dbReference>
<dbReference type="InterPro" id="IPR013491">
    <property type="entry name" value="Tape_meas_N"/>
</dbReference>
<feature type="transmembrane region" description="Helical" evidence="1">
    <location>
        <begin position="539"/>
        <end position="569"/>
    </location>
</feature>
<feature type="transmembrane region" description="Helical" evidence="1">
    <location>
        <begin position="589"/>
        <end position="614"/>
    </location>
</feature>
<keyword evidence="1" id="KW-0812">Transmembrane</keyword>